<dbReference type="InterPro" id="IPR058163">
    <property type="entry name" value="LysR-type_TF_proteobact-type"/>
</dbReference>
<dbReference type="PROSITE" id="PS50931">
    <property type="entry name" value="HTH_LYSR"/>
    <property type="match status" value="1"/>
</dbReference>
<dbReference type="SUPFAM" id="SSF53850">
    <property type="entry name" value="Periplasmic binding protein-like II"/>
    <property type="match status" value="1"/>
</dbReference>
<name>A0ABV2CM68_9RHOO</name>
<keyword evidence="7" id="KW-1185">Reference proteome</keyword>
<feature type="domain" description="HTH lysR-type" evidence="5">
    <location>
        <begin position="5"/>
        <end position="62"/>
    </location>
</feature>
<evidence type="ECO:0000259" key="5">
    <source>
        <dbReference type="PROSITE" id="PS50931"/>
    </source>
</evidence>
<evidence type="ECO:0000256" key="1">
    <source>
        <dbReference type="ARBA" id="ARBA00009437"/>
    </source>
</evidence>
<protein>
    <submittedName>
        <fullName evidence="6">LysR family transcriptional regulator</fullName>
    </submittedName>
</protein>
<sequence length="315" mass="34604">MEETIPLDDLALFLAVAEAGNMTRVADRRGLPKSTVSRTVRRLEERMGVRLFERSTRHLRLTDEGAHLVEQTRPLVERLHETLAHTQSRGETPAGLLRIAAPYEFGLLRLGEVVTALLAQHAALEIDIDLSSRAPDPRAEHFDIVFRMHTGELPDSDQVARRVYAMPRGLYAAPELLARAGGTPASLAELAALPCLNSPEEPVWRLRDAEGVLHEFQPVSRLRAPNVGIRLQGVVAGLGVGLLSSNYCREALEAGQIVPILTDLTPEPALMYALLPSRRLMPPKVRVFLEALDARLALPPGPLPAAHRPGRRHGN</sequence>
<reference evidence="6 7" key="1">
    <citation type="submission" date="2024-07" db="EMBL/GenBank/DDBJ databases">
        <title>Uliginosibacterium paludis KCTC:42655.</title>
        <authorList>
            <person name="Kim M.K."/>
        </authorList>
    </citation>
    <scope>NUCLEOTIDE SEQUENCE [LARGE SCALE GENOMIC DNA]</scope>
    <source>
        <strain evidence="6 7">KCTC 42655</strain>
    </source>
</reference>
<evidence type="ECO:0000313" key="7">
    <source>
        <dbReference type="Proteomes" id="UP001548590"/>
    </source>
</evidence>
<organism evidence="6 7">
    <name type="scientific">Uliginosibacterium paludis</name>
    <dbReference type="NCBI Taxonomy" id="1615952"/>
    <lineage>
        <taxon>Bacteria</taxon>
        <taxon>Pseudomonadati</taxon>
        <taxon>Pseudomonadota</taxon>
        <taxon>Betaproteobacteria</taxon>
        <taxon>Rhodocyclales</taxon>
        <taxon>Zoogloeaceae</taxon>
        <taxon>Uliginosibacterium</taxon>
    </lineage>
</organism>
<keyword evidence="2" id="KW-0805">Transcription regulation</keyword>
<dbReference type="InterPro" id="IPR036388">
    <property type="entry name" value="WH-like_DNA-bd_sf"/>
</dbReference>
<proteinExistence type="inferred from homology"/>
<comment type="similarity">
    <text evidence="1">Belongs to the LysR transcriptional regulatory family.</text>
</comment>
<dbReference type="Pfam" id="PF00126">
    <property type="entry name" value="HTH_1"/>
    <property type="match status" value="1"/>
</dbReference>
<evidence type="ECO:0000256" key="3">
    <source>
        <dbReference type="ARBA" id="ARBA00023125"/>
    </source>
</evidence>
<dbReference type="Proteomes" id="UP001548590">
    <property type="component" value="Unassembled WGS sequence"/>
</dbReference>
<evidence type="ECO:0000256" key="2">
    <source>
        <dbReference type="ARBA" id="ARBA00023015"/>
    </source>
</evidence>
<comment type="caution">
    <text evidence="6">The sequence shown here is derived from an EMBL/GenBank/DDBJ whole genome shotgun (WGS) entry which is preliminary data.</text>
</comment>
<dbReference type="PANTHER" id="PTHR30537">
    <property type="entry name" value="HTH-TYPE TRANSCRIPTIONAL REGULATOR"/>
    <property type="match status" value="1"/>
</dbReference>
<evidence type="ECO:0000256" key="4">
    <source>
        <dbReference type="ARBA" id="ARBA00023163"/>
    </source>
</evidence>
<dbReference type="PANTHER" id="PTHR30537:SF68">
    <property type="entry name" value="TRANSCRIPTIONAL REGULATOR-RELATED"/>
    <property type="match status" value="1"/>
</dbReference>
<dbReference type="Pfam" id="PF03466">
    <property type="entry name" value="LysR_substrate"/>
    <property type="match status" value="1"/>
</dbReference>
<dbReference type="InterPro" id="IPR005119">
    <property type="entry name" value="LysR_subst-bd"/>
</dbReference>
<evidence type="ECO:0000313" key="6">
    <source>
        <dbReference type="EMBL" id="MET1488976.1"/>
    </source>
</evidence>
<dbReference type="Gene3D" id="1.10.10.10">
    <property type="entry name" value="Winged helix-like DNA-binding domain superfamily/Winged helix DNA-binding domain"/>
    <property type="match status" value="1"/>
</dbReference>
<dbReference type="RefSeq" id="WP_345924034.1">
    <property type="nucleotide sequence ID" value="NZ_JBDIVF010000001.1"/>
</dbReference>
<dbReference type="EMBL" id="JBEWLZ010000002">
    <property type="protein sequence ID" value="MET1488976.1"/>
    <property type="molecule type" value="Genomic_DNA"/>
</dbReference>
<dbReference type="InterPro" id="IPR036390">
    <property type="entry name" value="WH_DNA-bd_sf"/>
</dbReference>
<dbReference type="SUPFAM" id="SSF46785">
    <property type="entry name" value="Winged helix' DNA-binding domain"/>
    <property type="match status" value="1"/>
</dbReference>
<accession>A0ABV2CM68</accession>
<keyword evidence="3" id="KW-0238">DNA-binding</keyword>
<keyword evidence="4" id="KW-0804">Transcription</keyword>
<dbReference type="CDD" id="cd08422">
    <property type="entry name" value="PBP2_CrgA_like"/>
    <property type="match status" value="1"/>
</dbReference>
<dbReference type="Gene3D" id="3.40.190.290">
    <property type="match status" value="1"/>
</dbReference>
<dbReference type="InterPro" id="IPR000847">
    <property type="entry name" value="LysR_HTH_N"/>
</dbReference>
<gene>
    <name evidence="6" type="ORF">ABVT11_04000</name>
</gene>